<evidence type="ECO:0000256" key="2">
    <source>
        <dbReference type="SAM" id="Phobius"/>
    </source>
</evidence>
<evidence type="ECO:0000313" key="4">
    <source>
        <dbReference type="EMBL" id="AXK48571.1"/>
    </source>
</evidence>
<dbReference type="PANTHER" id="PTHR22674">
    <property type="entry name" value="NTPASE, KAP FAMILY P-LOOP DOMAIN-CONTAINING 1"/>
    <property type="match status" value="1"/>
</dbReference>
<reference evidence="4 5" key="1">
    <citation type="submission" date="2018-07" db="EMBL/GenBank/DDBJ databases">
        <title>Complete genome of the Arcobacter trophiarum type strain LMG 25534.</title>
        <authorList>
            <person name="Miller W.G."/>
            <person name="Yee E."/>
        </authorList>
    </citation>
    <scope>NUCLEOTIDE SEQUENCE [LARGE SCALE GENOMIC DNA]</scope>
    <source>
        <strain evidence="4 5">LMG 25534</strain>
    </source>
</reference>
<dbReference type="EMBL" id="CP031367">
    <property type="protein sequence ID" value="AXK48571.1"/>
    <property type="molecule type" value="Genomic_DNA"/>
</dbReference>
<dbReference type="Proteomes" id="UP000254504">
    <property type="component" value="Chromosome"/>
</dbReference>
<accession>A0AAD0VM53</accession>
<organism evidence="4 5">
    <name type="scientific">Aliarcobacter trophiarum LMG 25534</name>
    <dbReference type="NCBI Taxonomy" id="1032241"/>
    <lineage>
        <taxon>Bacteria</taxon>
        <taxon>Pseudomonadati</taxon>
        <taxon>Campylobacterota</taxon>
        <taxon>Epsilonproteobacteria</taxon>
        <taxon>Campylobacterales</taxon>
        <taxon>Arcobacteraceae</taxon>
        <taxon>Aliarcobacter</taxon>
    </lineage>
</organism>
<dbReference type="InterPro" id="IPR052754">
    <property type="entry name" value="NTPase_KAP_P-loop"/>
</dbReference>
<feature type="transmembrane region" description="Helical" evidence="2">
    <location>
        <begin position="446"/>
        <end position="463"/>
    </location>
</feature>
<sequence length="802" mass="93857">MKEGNFGTVAIDGGYLEILYNKKIIKKVKVPVPNYQAEKNRDSVVENDDGFSDKYGNEYSVYVYSSMYGIDYTIELIHSKDELKAEEFIDSIIVKFNDGEEYLNNKRNPNWNIFELILVLDFYHNNYPNIPSKNSYEIKELSSKLRKYNELIGIKITTSLRNENSVIMKLENFRALDSREEGEGLRNISNLDKKVWNEFFGNIDKLKIMAEFISKAIERKDIEILKNTNIDNVAFLEESNIHKMENLFGVSSKHTINYNNIGINNYNNIFDNHKPKLNIESITRIFANYVLNYKASHTSTIIGIFGKWGRGKTFFYNYLKYNIRQQKEDNKQIYFCKFQPWKYQEQNSAWAFLYKNILDNFLKHKKTETSKKILAWELKLKKIFNRKCWIDKFIHSIINSISLSKLWKIFLLNSKRIGVNNLYFGLISIVFIGLAVYSSLVFKIDFLVWVFGILSVPGLIFLLKSYTFFMKSKNTVRILINNYFKTKDYSDYLGFQNEIERELKFLINTYIEKDEKLILFIDDLDRCNEEMIIDIMDSLRLVLEDYEINSKITIIVAIDERILLKSIKYKYFKENNEICSKEYIEKFFLVGVKLNQLLDDDIEELVKSYSESLNIISNLNTEEENTDNGNTENGNTENGNTDNGNADNGNADNGNTDNGNTDNGNTDNGNTDNGNTDNGNTDNGNTDNGNIEILSKDEIVYINKLLIKENIDTPRKINMMIHRYLLFKSFIFSHTKLKNYNYKILIELVIYIRKEEVLNHLIQLCSVDKEKIIIKDLEDNEQEIEKDDLKKLINYAEMVSPF</sequence>
<dbReference type="InterPro" id="IPR011646">
    <property type="entry name" value="KAP_P-loop"/>
</dbReference>
<proteinExistence type="predicted"/>
<dbReference type="KEGG" id="atp:ATR_0702"/>
<keyword evidence="2" id="KW-0472">Membrane</keyword>
<evidence type="ECO:0000256" key="1">
    <source>
        <dbReference type="SAM" id="MobiDB-lite"/>
    </source>
</evidence>
<protein>
    <submittedName>
        <fullName evidence="4">Membrane protein</fullName>
    </submittedName>
</protein>
<feature type="compositionally biased region" description="Low complexity" evidence="1">
    <location>
        <begin position="627"/>
        <end position="689"/>
    </location>
</feature>
<dbReference type="PANTHER" id="PTHR22674:SF6">
    <property type="entry name" value="NTPASE KAP FAMILY P-LOOP DOMAIN-CONTAINING PROTEIN 1"/>
    <property type="match status" value="1"/>
</dbReference>
<dbReference type="SUPFAM" id="SSF52540">
    <property type="entry name" value="P-loop containing nucleoside triphosphate hydrolases"/>
    <property type="match status" value="1"/>
</dbReference>
<feature type="domain" description="KAP NTPase" evidence="3">
    <location>
        <begin position="290"/>
        <end position="612"/>
    </location>
</feature>
<name>A0AAD0VM53_9BACT</name>
<keyword evidence="2" id="KW-1133">Transmembrane helix</keyword>
<dbReference type="AlphaFoldDB" id="A0AAD0VM53"/>
<feature type="region of interest" description="Disordered" evidence="1">
    <location>
        <begin position="618"/>
        <end position="689"/>
    </location>
</feature>
<keyword evidence="2" id="KW-0812">Transmembrane</keyword>
<evidence type="ECO:0000259" key="3">
    <source>
        <dbReference type="Pfam" id="PF07693"/>
    </source>
</evidence>
<feature type="transmembrane region" description="Helical" evidence="2">
    <location>
        <begin position="422"/>
        <end position="440"/>
    </location>
</feature>
<evidence type="ECO:0000313" key="5">
    <source>
        <dbReference type="Proteomes" id="UP000254504"/>
    </source>
</evidence>
<dbReference type="Pfam" id="PF07693">
    <property type="entry name" value="KAP_NTPase"/>
    <property type="match status" value="1"/>
</dbReference>
<gene>
    <name evidence="4" type="ORF">ATR_0702</name>
</gene>
<dbReference type="InterPro" id="IPR027417">
    <property type="entry name" value="P-loop_NTPase"/>
</dbReference>